<gene>
    <name evidence="3" type="ORF">HNR46_002714</name>
</gene>
<dbReference type="PROSITE" id="PS51352">
    <property type="entry name" value="THIOREDOXIN_2"/>
    <property type="match status" value="1"/>
</dbReference>
<dbReference type="Gene3D" id="2.30.30.700">
    <property type="entry name" value="SLA1 homology domain 1"/>
    <property type="match status" value="1"/>
</dbReference>
<dbReference type="Pfam" id="PF08534">
    <property type="entry name" value="Redoxin"/>
    <property type="match status" value="1"/>
</dbReference>
<keyword evidence="1" id="KW-0732">Signal</keyword>
<evidence type="ECO:0000313" key="4">
    <source>
        <dbReference type="Proteomes" id="UP000557717"/>
    </source>
</evidence>
<dbReference type="InterPro" id="IPR036249">
    <property type="entry name" value="Thioredoxin-like_sf"/>
</dbReference>
<dbReference type="SUPFAM" id="SSF52833">
    <property type="entry name" value="Thioredoxin-like"/>
    <property type="match status" value="1"/>
</dbReference>
<dbReference type="GO" id="GO:0016491">
    <property type="term" value="F:oxidoreductase activity"/>
    <property type="evidence" value="ECO:0007669"/>
    <property type="project" value="InterPro"/>
</dbReference>
<accession>A0A840VCW1</accession>
<dbReference type="InterPro" id="IPR050553">
    <property type="entry name" value="Thioredoxin_ResA/DsbE_sf"/>
</dbReference>
<protein>
    <submittedName>
        <fullName evidence="3">Thiol-disulfide isomerase/thioredoxin</fullName>
    </submittedName>
</protein>
<dbReference type="AlphaFoldDB" id="A0A840VCW1"/>
<dbReference type="CDD" id="cd02966">
    <property type="entry name" value="TlpA_like_family"/>
    <property type="match status" value="1"/>
</dbReference>
<dbReference type="Gene3D" id="3.40.30.10">
    <property type="entry name" value="Glutaredoxin"/>
    <property type="match status" value="1"/>
</dbReference>
<name>A0A840VCW1_9BACT</name>
<dbReference type="InterPro" id="IPR013766">
    <property type="entry name" value="Thioredoxin_domain"/>
</dbReference>
<dbReference type="GO" id="GO:0016853">
    <property type="term" value="F:isomerase activity"/>
    <property type="evidence" value="ECO:0007669"/>
    <property type="project" value="UniProtKB-KW"/>
</dbReference>
<feature type="signal peptide" evidence="1">
    <location>
        <begin position="1"/>
        <end position="20"/>
    </location>
</feature>
<dbReference type="Proteomes" id="UP000557717">
    <property type="component" value="Unassembled WGS sequence"/>
</dbReference>
<evidence type="ECO:0000313" key="3">
    <source>
        <dbReference type="EMBL" id="MBB5352468.1"/>
    </source>
</evidence>
<reference evidence="3 4" key="1">
    <citation type="submission" date="2020-08" db="EMBL/GenBank/DDBJ databases">
        <title>Genomic Encyclopedia of Type Strains, Phase IV (KMG-IV): sequencing the most valuable type-strain genomes for metagenomic binning, comparative biology and taxonomic classification.</title>
        <authorList>
            <person name="Goeker M."/>
        </authorList>
    </citation>
    <scope>NUCLEOTIDE SEQUENCE [LARGE SCALE GENOMIC DNA]</scope>
    <source>
        <strain evidence="3 4">YC6886</strain>
    </source>
</reference>
<dbReference type="RefSeq" id="WP_184019539.1">
    <property type="nucleotide sequence ID" value="NZ_JACHFD010000013.1"/>
</dbReference>
<keyword evidence="4" id="KW-1185">Reference proteome</keyword>
<evidence type="ECO:0000256" key="1">
    <source>
        <dbReference type="SAM" id="SignalP"/>
    </source>
</evidence>
<dbReference type="InterPro" id="IPR013740">
    <property type="entry name" value="Redoxin"/>
</dbReference>
<proteinExistence type="predicted"/>
<feature type="chain" id="PRO_5032402363" evidence="1">
    <location>
        <begin position="21"/>
        <end position="235"/>
    </location>
</feature>
<sequence>MKTFLISILSAAAGVGILFAEDEATPQGSLSQVNFGELVNGVKFEKSDLEGKVVVVEKWGTQCGPCLAFLPELAKIAKRYEKKGLAVIGMEVQQSQKDAINKILDKSKVKYPVVAGGATPVNEGYIPHAQIFGVDGQLLWAGNPHDDEFLRTIKKGLKDVGESTLVAEEEDEVEGAPLMATREWTNLEGKTIRAEVVRVEEEKVIFRMNGREVPYDLDQLVEADREAIREAADVE</sequence>
<dbReference type="PANTHER" id="PTHR42852:SF13">
    <property type="entry name" value="PROTEIN DIPZ"/>
    <property type="match status" value="1"/>
</dbReference>
<dbReference type="PANTHER" id="PTHR42852">
    <property type="entry name" value="THIOL:DISULFIDE INTERCHANGE PROTEIN DSBE"/>
    <property type="match status" value="1"/>
</dbReference>
<feature type="domain" description="Thioredoxin" evidence="2">
    <location>
        <begin position="11"/>
        <end position="158"/>
    </location>
</feature>
<comment type="caution">
    <text evidence="3">The sequence shown here is derived from an EMBL/GenBank/DDBJ whole genome shotgun (WGS) entry which is preliminary data.</text>
</comment>
<organism evidence="3 4">
    <name type="scientific">Haloferula luteola</name>
    <dbReference type="NCBI Taxonomy" id="595692"/>
    <lineage>
        <taxon>Bacteria</taxon>
        <taxon>Pseudomonadati</taxon>
        <taxon>Verrucomicrobiota</taxon>
        <taxon>Verrucomicrobiia</taxon>
        <taxon>Verrucomicrobiales</taxon>
        <taxon>Verrucomicrobiaceae</taxon>
        <taxon>Haloferula</taxon>
    </lineage>
</organism>
<evidence type="ECO:0000259" key="2">
    <source>
        <dbReference type="PROSITE" id="PS51352"/>
    </source>
</evidence>
<dbReference type="EMBL" id="JACHFD010000013">
    <property type="protein sequence ID" value="MBB5352468.1"/>
    <property type="molecule type" value="Genomic_DNA"/>
</dbReference>
<keyword evidence="3" id="KW-0413">Isomerase</keyword>